<feature type="domain" description="Nudix hydrolase" evidence="4">
    <location>
        <begin position="10"/>
        <end position="139"/>
    </location>
</feature>
<dbReference type="SUPFAM" id="SSF55811">
    <property type="entry name" value="Nudix"/>
    <property type="match status" value="1"/>
</dbReference>
<dbReference type="Gene3D" id="3.90.79.10">
    <property type="entry name" value="Nucleoside Triphosphate Pyrophosphohydrolase"/>
    <property type="match status" value="1"/>
</dbReference>
<dbReference type="InterPro" id="IPR020084">
    <property type="entry name" value="NUDIX_hydrolase_CS"/>
</dbReference>
<reference evidence="5 6" key="1">
    <citation type="journal article" date="2017" name="DNA Res.">
        <title>Complete genome sequence and expression profile of the commercial lytic enzyme producer Lysobacter enzymogenes M497-1.</title>
        <authorList>
            <person name="Takami H."/>
            <person name="Toyoda A."/>
            <person name="Uchiyama I."/>
            <person name="Itoh T."/>
            <person name="Takaki Y."/>
            <person name="Arai W."/>
            <person name="Nishi S."/>
            <person name="Kawai M."/>
            <person name="Shinya K."/>
            <person name="Ikeda H."/>
        </authorList>
    </citation>
    <scope>NUCLEOTIDE SEQUENCE [LARGE SCALE GENOMIC DNA]</scope>
    <source>
        <strain evidence="5 6">M497-1</strain>
    </source>
</reference>
<dbReference type="GO" id="GO:0016787">
    <property type="term" value="F:hydrolase activity"/>
    <property type="evidence" value="ECO:0007669"/>
    <property type="project" value="UniProtKB-KW"/>
</dbReference>
<dbReference type="Proteomes" id="UP000218824">
    <property type="component" value="Chromosome"/>
</dbReference>
<dbReference type="PANTHER" id="PTHR43046">
    <property type="entry name" value="GDP-MANNOSE MANNOSYL HYDROLASE"/>
    <property type="match status" value="1"/>
</dbReference>
<dbReference type="AlphaFoldDB" id="A0AAU9ACQ5"/>
<dbReference type="GeneID" id="83062860"/>
<comment type="cofactor">
    <cofactor evidence="1">
        <name>Mg(2+)</name>
        <dbReference type="ChEBI" id="CHEBI:18420"/>
    </cofactor>
</comment>
<evidence type="ECO:0000256" key="1">
    <source>
        <dbReference type="ARBA" id="ARBA00001946"/>
    </source>
</evidence>
<dbReference type="PROSITE" id="PS51462">
    <property type="entry name" value="NUDIX"/>
    <property type="match status" value="1"/>
</dbReference>
<dbReference type="Pfam" id="PF00293">
    <property type="entry name" value="NUDIX"/>
    <property type="match status" value="1"/>
</dbReference>
<proteinExistence type="inferred from homology"/>
<gene>
    <name evidence="5" type="ORF">LEN_0969</name>
</gene>
<keyword evidence="2 3" id="KW-0378">Hydrolase</keyword>
<protein>
    <submittedName>
        <fullName evidence="5">ATP/GTP-binding protein</fullName>
    </submittedName>
</protein>
<comment type="similarity">
    <text evidence="3">Belongs to the Nudix hydrolase family.</text>
</comment>
<dbReference type="PANTHER" id="PTHR43046:SF14">
    <property type="entry name" value="MUTT_NUDIX FAMILY PROTEIN"/>
    <property type="match status" value="1"/>
</dbReference>
<evidence type="ECO:0000259" key="4">
    <source>
        <dbReference type="PROSITE" id="PS51462"/>
    </source>
</evidence>
<dbReference type="EMBL" id="AP014940">
    <property type="protein sequence ID" value="BAV96456.1"/>
    <property type="molecule type" value="Genomic_DNA"/>
</dbReference>
<dbReference type="InterPro" id="IPR015797">
    <property type="entry name" value="NUDIX_hydrolase-like_dom_sf"/>
</dbReference>
<dbReference type="KEGG" id="lem:LEN_0969"/>
<sequence>MSSLDDRFPKKRISAGALIRNGAGELLIVKPNYRDGWLLPGGIVEAGESPQRALLREVEEELNLRLRAPRLRCVDYLRASGDYGESLHLLFACAAPSEAELAQLRMDADELDEWRWSAPDAAQALLVPSIAARLRTLARAAPEAVLYLENGNAAEA</sequence>
<name>A0AAU9ACQ5_LYSEN</name>
<dbReference type="InterPro" id="IPR000086">
    <property type="entry name" value="NUDIX_hydrolase_dom"/>
</dbReference>
<evidence type="ECO:0000256" key="3">
    <source>
        <dbReference type="RuleBase" id="RU003476"/>
    </source>
</evidence>
<dbReference type="InterPro" id="IPR020476">
    <property type="entry name" value="Nudix_hydrolase"/>
</dbReference>
<dbReference type="PROSITE" id="PS00893">
    <property type="entry name" value="NUDIX_BOX"/>
    <property type="match status" value="1"/>
</dbReference>
<accession>A0AAU9ACQ5</accession>
<evidence type="ECO:0000313" key="6">
    <source>
        <dbReference type="Proteomes" id="UP000218824"/>
    </source>
</evidence>
<organism evidence="5 6">
    <name type="scientific">Lysobacter enzymogenes</name>
    <dbReference type="NCBI Taxonomy" id="69"/>
    <lineage>
        <taxon>Bacteria</taxon>
        <taxon>Pseudomonadati</taxon>
        <taxon>Pseudomonadota</taxon>
        <taxon>Gammaproteobacteria</taxon>
        <taxon>Lysobacterales</taxon>
        <taxon>Lysobacteraceae</taxon>
        <taxon>Lysobacter</taxon>
    </lineage>
</organism>
<evidence type="ECO:0000256" key="2">
    <source>
        <dbReference type="ARBA" id="ARBA00022801"/>
    </source>
</evidence>
<dbReference type="CDD" id="cd18876">
    <property type="entry name" value="NUDIX_Hydrolase"/>
    <property type="match status" value="1"/>
</dbReference>
<evidence type="ECO:0000313" key="5">
    <source>
        <dbReference type="EMBL" id="BAV96456.1"/>
    </source>
</evidence>
<dbReference type="PRINTS" id="PR00502">
    <property type="entry name" value="NUDIXFAMILY"/>
</dbReference>
<dbReference type="RefSeq" id="WP_096376864.1">
    <property type="nucleotide sequence ID" value="NZ_AP014940.1"/>
</dbReference>